<dbReference type="Gene3D" id="1.10.10.60">
    <property type="entry name" value="Homeodomain-like"/>
    <property type="match status" value="1"/>
</dbReference>
<dbReference type="Gene3D" id="2.60.120.10">
    <property type="entry name" value="Jelly Rolls"/>
    <property type="match status" value="1"/>
</dbReference>
<sequence>MISNQQLPANEMMKNDPLFPALAKVIEMPKGYVDSLHHHTWHQVIFPIKGLLQTQVGSYQYLLPHTSALFVPATLAHESIALTNTTFIGIYINPAYCFKSEEQVRTISLTPFIKELIQEIRRKCLQVESQTPLLGLLQVLHDQMMHNDVVTFQLLLPKDRRLKQIFDKLTETPALDWPLKIWGEEVGASERTLSRLFVKEFKTSFPLWRQQLRLIYSLSLLDEEITIQAIADEIGYHNDSSYIKAFKSYFDMTPQQFRGNSNRKYYEL</sequence>
<evidence type="ECO:0000313" key="5">
    <source>
        <dbReference type="EMBL" id="OCH22283.1"/>
    </source>
</evidence>
<evidence type="ECO:0000256" key="3">
    <source>
        <dbReference type="ARBA" id="ARBA00023163"/>
    </source>
</evidence>
<dbReference type="InterPro" id="IPR018062">
    <property type="entry name" value="HTH_AraC-typ_CS"/>
</dbReference>
<dbReference type="Proteomes" id="UP000093523">
    <property type="component" value="Unassembled WGS sequence"/>
</dbReference>
<dbReference type="AlphaFoldDB" id="A0A1B9P1Q0"/>
<dbReference type="PANTHER" id="PTHR11019:SF190">
    <property type="entry name" value="ARAC-FAMILY REGULATORY PROTEIN"/>
    <property type="match status" value="1"/>
</dbReference>
<evidence type="ECO:0000313" key="6">
    <source>
        <dbReference type="Proteomes" id="UP000093523"/>
    </source>
</evidence>
<dbReference type="SUPFAM" id="SSF51182">
    <property type="entry name" value="RmlC-like cupins"/>
    <property type="match status" value="1"/>
</dbReference>
<organism evidence="5 6">
    <name type="scientific">Aliivibrio logei</name>
    <name type="common">Vibrio logei</name>
    <dbReference type="NCBI Taxonomy" id="688"/>
    <lineage>
        <taxon>Bacteria</taxon>
        <taxon>Pseudomonadati</taxon>
        <taxon>Pseudomonadota</taxon>
        <taxon>Gammaproteobacteria</taxon>
        <taxon>Vibrionales</taxon>
        <taxon>Vibrionaceae</taxon>
        <taxon>Aliivibrio</taxon>
    </lineage>
</organism>
<name>A0A1B9P1Q0_ALILO</name>
<reference evidence="5 6" key="1">
    <citation type="submission" date="2016-06" db="EMBL/GenBank/DDBJ databases">
        <authorList>
            <person name="Kjaerup R.B."/>
            <person name="Dalgaard T.S."/>
            <person name="Juul-Madsen H.R."/>
        </authorList>
    </citation>
    <scope>NUCLEOTIDE SEQUENCE [LARGE SCALE GENOMIC DNA]</scope>
    <source>
        <strain evidence="5 6">1S159</strain>
    </source>
</reference>
<evidence type="ECO:0000256" key="2">
    <source>
        <dbReference type="ARBA" id="ARBA00023125"/>
    </source>
</evidence>
<dbReference type="PROSITE" id="PS00041">
    <property type="entry name" value="HTH_ARAC_FAMILY_1"/>
    <property type="match status" value="1"/>
</dbReference>
<dbReference type="InterPro" id="IPR009057">
    <property type="entry name" value="Homeodomain-like_sf"/>
</dbReference>
<keyword evidence="3" id="KW-0804">Transcription</keyword>
<dbReference type="OrthoDB" id="5949386at2"/>
<dbReference type="CDD" id="cd06124">
    <property type="entry name" value="cupin_NimR-like_N"/>
    <property type="match status" value="1"/>
</dbReference>
<dbReference type="EMBL" id="MAJU01000008">
    <property type="protein sequence ID" value="OCH22283.1"/>
    <property type="molecule type" value="Genomic_DNA"/>
</dbReference>
<dbReference type="RefSeq" id="WP_065610828.1">
    <property type="nucleotide sequence ID" value="NZ_CAWMPN010000008.1"/>
</dbReference>
<dbReference type="InterPro" id="IPR018060">
    <property type="entry name" value="HTH_AraC"/>
</dbReference>
<accession>A0A1B9P1Q0</accession>
<protein>
    <submittedName>
        <fullName evidence="5">AraC family transcriptional regulator</fullName>
    </submittedName>
</protein>
<evidence type="ECO:0000259" key="4">
    <source>
        <dbReference type="PROSITE" id="PS01124"/>
    </source>
</evidence>
<dbReference type="GO" id="GO:0003700">
    <property type="term" value="F:DNA-binding transcription factor activity"/>
    <property type="evidence" value="ECO:0007669"/>
    <property type="project" value="InterPro"/>
</dbReference>
<dbReference type="PROSITE" id="PS01124">
    <property type="entry name" value="HTH_ARAC_FAMILY_2"/>
    <property type="match status" value="1"/>
</dbReference>
<evidence type="ECO:0000256" key="1">
    <source>
        <dbReference type="ARBA" id="ARBA00023015"/>
    </source>
</evidence>
<dbReference type="SMART" id="SM00342">
    <property type="entry name" value="HTH_ARAC"/>
    <property type="match status" value="1"/>
</dbReference>
<dbReference type="SUPFAM" id="SSF46689">
    <property type="entry name" value="Homeodomain-like"/>
    <property type="match status" value="1"/>
</dbReference>
<keyword evidence="2" id="KW-0238">DNA-binding</keyword>
<dbReference type="STRING" id="688.A6E04_10595"/>
<feature type="domain" description="HTH araC/xylS-type" evidence="4">
    <location>
        <begin position="159"/>
        <end position="260"/>
    </location>
</feature>
<dbReference type="GO" id="GO:0043565">
    <property type="term" value="F:sequence-specific DNA binding"/>
    <property type="evidence" value="ECO:0007669"/>
    <property type="project" value="InterPro"/>
</dbReference>
<comment type="caution">
    <text evidence="5">The sequence shown here is derived from an EMBL/GenBank/DDBJ whole genome shotgun (WGS) entry which is preliminary data.</text>
</comment>
<dbReference type="InterPro" id="IPR011051">
    <property type="entry name" value="RmlC_Cupin_sf"/>
</dbReference>
<dbReference type="PANTHER" id="PTHR11019">
    <property type="entry name" value="HTH-TYPE TRANSCRIPTIONAL REGULATOR NIMR"/>
    <property type="match status" value="1"/>
</dbReference>
<gene>
    <name evidence="5" type="ORF">A6E04_10595</name>
</gene>
<proteinExistence type="predicted"/>
<dbReference type="InterPro" id="IPR014710">
    <property type="entry name" value="RmlC-like_jellyroll"/>
</dbReference>
<dbReference type="Pfam" id="PF12833">
    <property type="entry name" value="HTH_18"/>
    <property type="match status" value="1"/>
</dbReference>
<keyword evidence="1" id="KW-0805">Transcription regulation</keyword>